<dbReference type="Proteomes" id="UP000789525">
    <property type="component" value="Unassembled WGS sequence"/>
</dbReference>
<accession>A0ACA9QJ26</accession>
<protein>
    <submittedName>
        <fullName evidence="1">14995_t:CDS:1</fullName>
    </submittedName>
</protein>
<evidence type="ECO:0000313" key="2">
    <source>
        <dbReference type="Proteomes" id="UP000789525"/>
    </source>
</evidence>
<dbReference type="EMBL" id="CAJVPT010054882">
    <property type="protein sequence ID" value="CAG8754169.1"/>
    <property type="molecule type" value="Genomic_DNA"/>
</dbReference>
<organism evidence="1 2">
    <name type="scientific">Acaulospora colombiana</name>
    <dbReference type="NCBI Taxonomy" id="27376"/>
    <lineage>
        <taxon>Eukaryota</taxon>
        <taxon>Fungi</taxon>
        <taxon>Fungi incertae sedis</taxon>
        <taxon>Mucoromycota</taxon>
        <taxon>Glomeromycotina</taxon>
        <taxon>Glomeromycetes</taxon>
        <taxon>Diversisporales</taxon>
        <taxon>Acaulosporaceae</taxon>
        <taxon>Acaulospora</taxon>
    </lineage>
</organism>
<name>A0ACA9QJ26_9GLOM</name>
<gene>
    <name evidence="1" type="ORF">ACOLOM_LOCUS12858</name>
</gene>
<proteinExistence type="predicted"/>
<comment type="caution">
    <text evidence="1">The sequence shown here is derived from an EMBL/GenBank/DDBJ whole genome shotgun (WGS) entry which is preliminary data.</text>
</comment>
<sequence>SPGQFGDRGALRADGMHVTRDDPERGSTAPNGRKKRERQLANEGIRDSGDLDELSKRPGFGQVFRDGGHEDDGRVLGWIRERDIRLLKVHIR</sequence>
<reference evidence="1" key="1">
    <citation type="submission" date="2021-06" db="EMBL/GenBank/DDBJ databases">
        <authorList>
            <person name="Kallberg Y."/>
            <person name="Tangrot J."/>
            <person name="Rosling A."/>
        </authorList>
    </citation>
    <scope>NUCLEOTIDE SEQUENCE</scope>
    <source>
        <strain evidence="1">CL356</strain>
    </source>
</reference>
<feature type="non-terminal residue" evidence="1">
    <location>
        <position position="1"/>
    </location>
</feature>
<evidence type="ECO:0000313" key="1">
    <source>
        <dbReference type="EMBL" id="CAG8754169.1"/>
    </source>
</evidence>
<keyword evidence="2" id="KW-1185">Reference proteome</keyword>